<comment type="caution">
    <text evidence="1">The sequence shown here is derived from an EMBL/GenBank/DDBJ whole genome shotgun (WGS) entry which is preliminary data.</text>
</comment>
<organism evidence="1 2">
    <name type="scientific">Choristoneura fumiferana</name>
    <name type="common">Spruce budworm moth</name>
    <name type="synonym">Archips fumiferana</name>
    <dbReference type="NCBI Taxonomy" id="7141"/>
    <lineage>
        <taxon>Eukaryota</taxon>
        <taxon>Metazoa</taxon>
        <taxon>Ecdysozoa</taxon>
        <taxon>Arthropoda</taxon>
        <taxon>Hexapoda</taxon>
        <taxon>Insecta</taxon>
        <taxon>Pterygota</taxon>
        <taxon>Neoptera</taxon>
        <taxon>Endopterygota</taxon>
        <taxon>Lepidoptera</taxon>
        <taxon>Glossata</taxon>
        <taxon>Ditrysia</taxon>
        <taxon>Tortricoidea</taxon>
        <taxon>Tortricidae</taxon>
        <taxon>Tortricinae</taxon>
        <taxon>Choristoneura</taxon>
    </lineage>
</organism>
<sequence length="148" mass="17519">MERVVKHQNSSIMNVSASGKTIFRKRRVVDKRWAALRPAWAIYKEARRLPRHNASDHRRGRSHHRTQLTLRFNRQDFINLIKHVNEGVSLRQKQKRVDVFNHLTQTLKVQIMMRKHGLLQGFIELDKKLVPETDLGLQNQHFLLSCGR</sequence>
<reference evidence="1 2" key="1">
    <citation type="journal article" date="2022" name="Genome Biol. Evol.">
        <title>The Spruce Budworm Genome: Reconstructing the Evolutionary History of Antifreeze Proteins.</title>
        <authorList>
            <person name="Beliveau C."/>
            <person name="Gagne P."/>
            <person name="Picq S."/>
            <person name="Vernygora O."/>
            <person name="Keeling C.I."/>
            <person name="Pinkney K."/>
            <person name="Doucet D."/>
            <person name="Wen F."/>
            <person name="Johnston J.S."/>
            <person name="Maaroufi H."/>
            <person name="Boyle B."/>
            <person name="Laroche J."/>
            <person name="Dewar K."/>
            <person name="Juretic N."/>
            <person name="Blackburn G."/>
            <person name="Nisole A."/>
            <person name="Brunet B."/>
            <person name="Brandao M."/>
            <person name="Lumley L."/>
            <person name="Duan J."/>
            <person name="Quan G."/>
            <person name="Lucarotti C.J."/>
            <person name="Roe A.D."/>
            <person name="Sperling F.A.H."/>
            <person name="Levesque R.C."/>
            <person name="Cusson M."/>
        </authorList>
    </citation>
    <scope>NUCLEOTIDE SEQUENCE [LARGE SCALE GENOMIC DNA]</scope>
    <source>
        <strain evidence="1">Glfc:IPQL:Cfum</strain>
    </source>
</reference>
<proteinExistence type="predicted"/>
<evidence type="ECO:0000313" key="2">
    <source>
        <dbReference type="Proteomes" id="UP001064048"/>
    </source>
</evidence>
<gene>
    <name evidence="1" type="ORF">MSG28_010177</name>
</gene>
<protein>
    <submittedName>
        <fullName evidence="1">Uncharacterized protein</fullName>
    </submittedName>
</protein>
<dbReference type="EMBL" id="CM046117">
    <property type="protein sequence ID" value="KAI8436689.1"/>
    <property type="molecule type" value="Genomic_DNA"/>
</dbReference>
<evidence type="ECO:0000313" key="1">
    <source>
        <dbReference type="EMBL" id="KAI8436689.1"/>
    </source>
</evidence>
<accession>A0ACC0KJZ0</accession>
<name>A0ACC0KJZ0_CHOFU</name>
<dbReference type="Proteomes" id="UP001064048">
    <property type="component" value="Chromosome 17"/>
</dbReference>
<keyword evidence="2" id="KW-1185">Reference proteome</keyword>